<evidence type="ECO:0000313" key="3">
    <source>
        <dbReference type="Proteomes" id="UP000275267"/>
    </source>
</evidence>
<gene>
    <name evidence="2" type="ORF">C2845_PM13G08100</name>
</gene>
<protein>
    <submittedName>
        <fullName evidence="2">Uncharacterized protein</fullName>
    </submittedName>
</protein>
<feature type="region of interest" description="Disordered" evidence="1">
    <location>
        <begin position="298"/>
        <end position="328"/>
    </location>
</feature>
<accession>A0A3L6RHF4</accession>
<dbReference type="EMBL" id="PQIB02000008">
    <property type="protein sequence ID" value="RLN03512.1"/>
    <property type="molecule type" value="Genomic_DNA"/>
</dbReference>
<proteinExistence type="predicted"/>
<evidence type="ECO:0000256" key="1">
    <source>
        <dbReference type="SAM" id="MobiDB-lite"/>
    </source>
</evidence>
<comment type="caution">
    <text evidence="2">The sequence shown here is derived from an EMBL/GenBank/DDBJ whole genome shotgun (WGS) entry which is preliminary data.</text>
</comment>
<dbReference type="AlphaFoldDB" id="A0A3L6RHF4"/>
<name>A0A3L6RHF4_PANMI</name>
<evidence type="ECO:0000313" key="2">
    <source>
        <dbReference type="EMBL" id="RLN03512.1"/>
    </source>
</evidence>
<sequence length="384" mass="41702">MDLLREVVEQLDGFPPDEEPVPQDGNPHPIHGHVAHVNPDVTPNWIHDLAGAGGLVLGDAGSTANFFRRSGPSIHLSVEQVLQGNHDSSTSSEEVTSLLPLEDFGSNHKQFHIPEELNSFLSTSFHSAMLLRDLQGVSLKRTWDTAFASSSVQHPHGDNEEEDLTRAIVHVKLVLHAIVLRVWAHSVEQQPIYNDLSQPVLEDFLLDTTYGFSSLVQSTASLPVSPQASSLQIAFTQEETTVPPAKKNLLSAFDGVGSFTASSTSILPPRPPRPVVSLPTTVSLRDNSIPLATTTVRRSPRLNKSDGFQHAQYTPKKRRRSTKQPISSAPTISFVPVAAIPKLQGEDPGPIAVEVLQGWGIECGVPPEVITKEAILKLSSNDDN</sequence>
<reference evidence="3" key="1">
    <citation type="journal article" date="2019" name="Nat. Commun.">
        <title>The genome of broomcorn millet.</title>
        <authorList>
            <person name="Zou C."/>
            <person name="Miki D."/>
            <person name="Li D."/>
            <person name="Tang Q."/>
            <person name="Xiao L."/>
            <person name="Rajput S."/>
            <person name="Deng P."/>
            <person name="Jia W."/>
            <person name="Huang R."/>
            <person name="Zhang M."/>
            <person name="Sun Y."/>
            <person name="Hu J."/>
            <person name="Fu X."/>
            <person name="Schnable P.S."/>
            <person name="Li F."/>
            <person name="Zhang H."/>
            <person name="Feng B."/>
            <person name="Zhu X."/>
            <person name="Liu R."/>
            <person name="Schnable J.C."/>
            <person name="Zhu J.-K."/>
            <person name="Zhang H."/>
        </authorList>
    </citation>
    <scope>NUCLEOTIDE SEQUENCE [LARGE SCALE GENOMIC DNA]</scope>
</reference>
<dbReference type="Proteomes" id="UP000275267">
    <property type="component" value="Unassembled WGS sequence"/>
</dbReference>
<keyword evidence="3" id="KW-1185">Reference proteome</keyword>
<organism evidence="2 3">
    <name type="scientific">Panicum miliaceum</name>
    <name type="common">Proso millet</name>
    <name type="synonym">Broomcorn millet</name>
    <dbReference type="NCBI Taxonomy" id="4540"/>
    <lineage>
        <taxon>Eukaryota</taxon>
        <taxon>Viridiplantae</taxon>
        <taxon>Streptophyta</taxon>
        <taxon>Embryophyta</taxon>
        <taxon>Tracheophyta</taxon>
        <taxon>Spermatophyta</taxon>
        <taxon>Magnoliopsida</taxon>
        <taxon>Liliopsida</taxon>
        <taxon>Poales</taxon>
        <taxon>Poaceae</taxon>
        <taxon>PACMAD clade</taxon>
        <taxon>Panicoideae</taxon>
        <taxon>Panicodae</taxon>
        <taxon>Paniceae</taxon>
        <taxon>Panicinae</taxon>
        <taxon>Panicum</taxon>
        <taxon>Panicum sect. Panicum</taxon>
    </lineage>
</organism>
<dbReference type="PANTHER" id="PTHR33075">
    <property type="entry name" value="OS02G0499800 PROTEIN"/>
    <property type="match status" value="1"/>
</dbReference>